<feature type="transmembrane region" description="Helical" evidence="1">
    <location>
        <begin position="52"/>
        <end position="70"/>
    </location>
</feature>
<dbReference type="Pfam" id="PF07863">
    <property type="entry name" value="CtnDOT_TraJ"/>
    <property type="match status" value="1"/>
</dbReference>
<feature type="transmembrane region" description="Helical" evidence="1">
    <location>
        <begin position="343"/>
        <end position="363"/>
    </location>
</feature>
<comment type="caution">
    <text evidence="4">The sequence shown here is derived from an EMBL/GenBank/DDBJ whole genome shotgun (WGS) entry which is preliminary data.</text>
</comment>
<name>A0A3N4MHK9_9BACT</name>
<evidence type="ECO:0000256" key="2">
    <source>
        <dbReference type="SAM" id="SignalP"/>
    </source>
</evidence>
<dbReference type="NCBIfam" id="TIGR03782">
    <property type="entry name" value="Bac_Flav_CT_J"/>
    <property type="match status" value="1"/>
</dbReference>
<sequence>MRHRHIAIITALFLLVLLPAAASAQGVPEHIRGLHGILNRLFDKMMPRCQDLVMSARLIGCFGATFYIAHRVWKHIAAGESIDFYPLFRPFVLGFCIFNFSHIVALIGGIMSPAVAGTQEMMDQSTRTIKELIAERQQKAKTSPFYLMYGVNNGRGDRSEWMKYAHKDEGMMETPWGYLTNSVEFAMAKGYYGLKTWFKEVVSFLLQLLYEAAALCINTLRTFNLLIMALIGPLVFALAIFDGFQHSLTIWLARYINYYLWLPVCNIVGALLGMIQEEMIRLDISQIETYGDSFFTTSDIGYLIFMLIGIVCYTTVPSIASMIVNAGGGSPVTAKMTSMAGSYSYGAAGMVVGGAAAMGAAGMGMAGGMGGGMAADAYGNKHLMQTGGHAGHGANAGYFRDKLS</sequence>
<keyword evidence="1" id="KW-0472">Membrane</keyword>
<feature type="transmembrane region" description="Helical" evidence="1">
    <location>
        <begin position="300"/>
        <end position="323"/>
    </location>
</feature>
<dbReference type="Proteomes" id="UP000279089">
    <property type="component" value="Unassembled WGS sequence"/>
</dbReference>
<feature type="domain" description="Conjugative transposon TraJ C-terminal" evidence="3">
    <location>
        <begin position="30"/>
        <end position="367"/>
    </location>
</feature>
<reference evidence="5" key="1">
    <citation type="submission" date="2018-11" db="EMBL/GenBank/DDBJ databases">
        <title>Chitinophaga lutea sp.nov., isolate from arsenic contaminated soil.</title>
        <authorList>
            <person name="Zong Y."/>
        </authorList>
    </citation>
    <scope>NUCLEOTIDE SEQUENCE [LARGE SCALE GENOMIC DNA]</scope>
    <source>
        <strain evidence="5">YLT18</strain>
    </source>
</reference>
<feature type="transmembrane region" description="Helical" evidence="1">
    <location>
        <begin position="225"/>
        <end position="244"/>
    </location>
</feature>
<dbReference type="EMBL" id="RMBX01000001">
    <property type="protein sequence ID" value="RPD43088.1"/>
    <property type="molecule type" value="Genomic_DNA"/>
</dbReference>
<feature type="chain" id="PRO_5018287868" evidence="2">
    <location>
        <begin position="25"/>
        <end position="404"/>
    </location>
</feature>
<dbReference type="AlphaFoldDB" id="A0A3N4MHK9"/>
<feature type="transmembrane region" description="Helical" evidence="1">
    <location>
        <begin position="256"/>
        <end position="275"/>
    </location>
</feature>
<dbReference type="OrthoDB" id="1147144at2"/>
<evidence type="ECO:0000313" key="5">
    <source>
        <dbReference type="Proteomes" id="UP000279089"/>
    </source>
</evidence>
<accession>A0A3N4MHK9</accession>
<proteinExistence type="predicted"/>
<keyword evidence="1" id="KW-1133">Transmembrane helix</keyword>
<keyword evidence="2" id="KW-0732">Signal</keyword>
<protein>
    <submittedName>
        <fullName evidence="4">Conjugative transposon protein TraJ</fullName>
    </submittedName>
</protein>
<keyword evidence="1" id="KW-0812">Transmembrane</keyword>
<dbReference type="InterPro" id="IPR022393">
    <property type="entry name" value="Conjugative_transposon_TraJ"/>
</dbReference>
<dbReference type="RefSeq" id="WP_120514359.1">
    <property type="nucleotide sequence ID" value="NZ_QXZY01000001.1"/>
</dbReference>
<feature type="signal peptide" evidence="2">
    <location>
        <begin position="1"/>
        <end position="24"/>
    </location>
</feature>
<organism evidence="4 5">
    <name type="scientific">Chitinophaga barathri</name>
    <dbReference type="NCBI Taxonomy" id="1647451"/>
    <lineage>
        <taxon>Bacteria</taxon>
        <taxon>Pseudomonadati</taxon>
        <taxon>Bacteroidota</taxon>
        <taxon>Chitinophagia</taxon>
        <taxon>Chitinophagales</taxon>
        <taxon>Chitinophagaceae</taxon>
        <taxon>Chitinophaga</taxon>
    </lineage>
</organism>
<evidence type="ECO:0000256" key="1">
    <source>
        <dbReference type="SAM" id="Phobius"/>
    </source>
</evidence>
<gene>
    <name evidence="4" type="primary">traJ</name>
    <name evidence="4" type="ORF">EG028_01995</name>
</gene>
<dbReference type="InterPro" id="IPR012424">
    <property type="entry name" value="Conjugative_transposon_TraJ_C"/>
</dbReference>
<evidence type="ECO:0000313" key="4">
    <source>
        <dbReference type="EMBL" id="RPD43088.1"/>
    </source>
</evidence>
<keyword evidence="5" id="KW-1185">Reference proteome</keyword>
<evidence type="ECO:0000259" key="3">
    <source>
        <dbReference type="Pfam" id="PF07863"/>
    </source>
</evidence>
<feature type="transmembrane region" description="Helical" evidence="1">
    <location>
        <begin position="91"/>
        <end position="116"/>
    </location>
</feature>